<dbReference type="EMBL" id="KP658210">
    <property type="protein sequence ID" value="ALN42048.1"/>
    <property type="molecule type" value="Genomic_DNA"/>
</dbReference>
<sequence length="97" mass="11532">MSSYCFIKPYDNEYTRLKKLYQMVYEGLLNKWCIVSNVMTVASNSLFYLIANKNTHIRTSYYENNNDSPITNYGCNMSYKIETKLMFNVTENFHHIV</sequence>
<organism evidence="1">
    <name type="scientific">Cnaphalocrocis medinalis granulovirus</name>
    <dbReference type="NCBI Taxonomy" id="1750712"/>
    <lineage>
        <taxon>Viruses</taxon>
        <taxon>Viruses incertae sedis</taxon>
        <taxon>Naldaviricetes</taxon>
        <taxon>Lefavirales</taxon>
        <taxon>Baculoviridae</taxon>
        <taxon>Betabaculovirus</taxon>
        <taxon>Betabaculovirus cnamedinalis</taxon>
    </lineage>
</organism>
<name>A0A109WQU1_9BBAC</name>
<proteinExistence type="predicted"/>
<protein>
    <submittedName>
        <fullName evidence="1">ORF115</fullName>
    </submittedName>
</protein>
<reference evidence="1" key="1">
    <citation type="journal article" date="2016" name="PLoS ONE">
        <title>Genome of Cnaphalocrocis medinalis Granulovirus, the First Crambidae-Infecting Betabaculovirus Isolated from Rice Leaffolder to Sequenced.</title>
        <authorList>
            <person name="Han G."/>
            <person name="Xu J."/>
            <person name="Liu Q."/>
            <person name="Li C."/>
            <person name="Xu H."/>
            <person name="Lu Z."/>
        </authorList>
    </citation>
    <scope>NUCLEOTIDE SEQUENCE</scope>
</reference>
<accession>A0A109WQU1</accession>
<evidence type="ECO:0000313" key="1">
    <source>
        <dbReference type="EMBL" id="ALN42048.1"/>
    </source>
</evidence>